<dbReference type="Proteomes" id="UP000824469">
    <property type="component" value="Unassembled WGS sequence"/>
</dbReference>
<comment type="caution">
    <text evidence="1">The sequence shown here is derived from an EMBL/GenBank/DDBJ whole genome shotgun (WGS) entry which is preliminary data.</text>
</comment>
<gene>
    <name evidence="1" type="ORF">KI387_024353</name>
</gene>
<dbReference type="EMBL" id="JAHRHJ020000005">
    <property type="protein sequence ID" value="KAH9315726.1"/>
    <property type="molecule type" value="Genomic_DNA"/>
</dbReference>
<evidence type="ECO:0000313" key="1">
    <source>
        <dbReference type="EMBL" id="KAH9315726.1"/>
    </source>
</evidence>
<accession>A0AA38L8U8</accession>
<evidence type="ECO:0000313" key="2">
    <source>
        <dbReference type="Proteomes" id="UP000824469"/>
    </source>
</evidence>
<proteinExistence type="predicted"/>
<organism evidence="1 2">
    <name type="scientific">Taxus chinensis</name>
    <name type="common">Chinese yew</name>
    <name type="synonym">Taxus wallichiana var. chinensis</name>
    <dbReference type="NCBI Taxonomy" id="29808"/>
    <lineage>
        <taxon>Eukaryota</taxon>
        <taxon>Viridiplantae</taxon>
        <taxon>Streptophyta</taxon>
        <taxon>Embryophyta</taxon>
        <taxon>Tracheophyta</taxon>
        <taxon>Spermatophyta</taxon>
        <taxon>Pinopsida</taxon>
        <taxon>Pinidae</taxon>
        <taxon>Conifers II</taxon>
        <taxon>Cupressales</taxon>
        <taxon>Taxaceae</taxon>
        <taxon>Taxus</taxon>
    </lineage>
</organism>
<feature type="non-terminal residue" evidence="1">
    <location>
        <position position="92"/>
    </location>
</feature>
<sequence>NEMMKLKKELQHISNQKEKRNVDDEIDNGNNQIVDIYKKLKSLDNKLGRSKDGNVHNMAIFNAISDFLEQHVHNISMLSESPENISGTDKER</sequence>
<protein>
    <submittedName>
        <fullName evidence="1">Uncharacterized protein</fullName>
    </submittedName>
</protein>
<reference evidence="1 2" key="1">
    <citation type="journal article" date="2021" name="Nat. Plants">
        <title>The Taxus genome provides insights into paclitaxel biosynthesis.</title>
        <authorList>
            <person name="Xiong X."/>
            <person name="Gou J."/>
            <person name="Liao Q."/>
            <person name="Li Y."/>
            <person name="Zhou Q."/>
            <person name="Bi G."/>
            <person name="Li C."/>
            <person name="Du R."/>
            <person name="Wang X."/>
            <person name="Sun T."/>
            <person name="Guo L."/>
            <person name="Liang H."/>
            <person name="Lu P."/>
            <person name="Wu Y."/>
            <person name="Zhang Z."/>
            <person name="Ro D.K."/>
            <person name="Shang Y."/>
            <person name="Huang S."/>
            <person name="Yan J."/>
        </authorList>
    </citation>
    <scope>NUCLEOTIDE SEQUENCE [LARGE SCALE GENOMIC DNA]</scope>
    <source>
        <strain evidence="1">Ta-2019</strain>
    </source>
</reference>
<keyword evidence="2" id="KW-1185">Reference proteome</keyword>
<dbReference type="AlphaFoldDB" id="A0AA38L8U8"/>
<feature type="non-terminal residue" evidence="1">
    <location>
        <position position="1"/>
    </location>
</feature>
<name>A0AA38L8U8_TAXCH</name>